<evidence type="ECO:0000256" key="6">
    <source>
        <dbReference type="ARBA" id="ARBA00047939"/>
    </source>
</evidence>
<dbReference type="RefSeq" id="WP_064302946.1">
    <property type="nucleotide sequence ID" value="NZ_LUCV01000017.1"/>
</dbReference>
<dbReference type="EC" id="2.7.7.108" evidence="5"/>
<dbReference type="AlphaFoldDB" id="A0A177SP34"/>
<comment type="catalytic activity">
    <reaction evidence="7">
        <text>L-tyrosyl-[protein] + ATP = O-(5'-adenylyl)-L-tyrosyl-[protein] + diphosphate</text>
        <dbReference type="Rhea" id="RHEA:54288"/>
        <dbReference type="Rhea" id="RHEA-COMP:10136"/>
        <dbReference type="Rhea" id="RHEA-COMP:13846"/>
        <dbReference type="ChEBI" id="CHEBI:30616"/>
        <dbReference type="ChEBI" id="CHEBI:33019"/>
        <dbReference type="ChEBI" id="CHEBI:46858"/>
        <dbReference type="ChEBI" id="CHEBI:83624"/>
        <dbReference type="EC" id="2.7.7.108"/>
    </reaction>
</comment>
<dbReference type="Gene3D" id="1.10.3290.10">
    <property type="entry name" value="Fido-like domain"/>
    <property type="match status" value="1"/>
</dbReference>
<evidence type="ECO:0000256" key="1">
    <source>
        <dbReference type="ARBA" id="ARBA00022679"/>
    </source>
</evidence>
<dbReference type="PROSITE" id="PS51459">
    <property type="entry name" value="FIDO"/>
    <property type="match status" value="1"/>
</dbReference>
<reference evidence="9 10" key="1">
    <citation type="submission" date="2016-03" db="EMBL/GenBank/DDBJ databases">
        <title>Draft Genome Assembly of Pseudomonas putida strain CBF10-2.</title>
        <authorList>
            <person name="Iyer R.S."/>
            <person name="Damania A."/>
        </authorList>
    </citation>
    <scope>NUCLEOTIDE SEQUENCE [LARGE SCALE GENOMIC DNA]</scope>
    <source>
        <strain evidence="9 10">CBF10-2</strain>
    </source>
</reference>
<protein>
    <recommendedName>
        <fullName evidence="5">protein adenylyltransferase</fullName>
        <ecNumber evidence="5">2.7.7.108</ecNumber>
    </recommendedName>
</protein>
<evidence type="ECO:0000313" key="9">
    <source>
        <dbReference type="EMBL" id="OAI92693.1"/>
    </source>
</evidence>
<evidence type="ECO:0000256" key="4">
    <source>
        <dbReference type="ARBA" id="ARBA00022840"/>
    </source>
</evidence>
<gene>
    <name evidence="9" type="ORF">AYO28_18055</name>
</gene>
<feature type="domain" description="Fido" evidence="8">
    <location>
        <begin position="52"/>
        <end position="193"/>
    </location>
</feature>
<dbReference type="Proteomes" id="UP000077752">
    <property type="component" value="Unassembled WGS sequence"/>
</dbReference>
<dbReference type="Pfam" id="PF02661">
    <property type="entry name" value="Fic"/>
    <property type="match status" value="1"/>
</dbReference>
<keyword evidence="4" id="KW-0067">ATP-binding</keyword>
<dbReference type="SUPFAM" id="SSF140931">
    <property type="entry name" value="Fic-like"/>
    <property type="match status" value="1"/>
</dbReference>
<evidence type="ECO:0000256" key="2">
    <source>
        <dbReference type="ARBA" id="ARBA00022695"/>
    </source>
</evidence>
<evidence type="ECO:0000256" key="5">
    <source>
        <dbReference type="ARBA" id="ARBA00034531"/>
    </source>
</evidence>
<organism evidence="9 10">
    <name type="scientific">Pseudomonas putida</name>
    <name type="common">Arthrobacter siderocapsulatus</name>
    <dbReference type="NCBI Taxonomy" id="303"/>
    <lineage>
        <taxon>Bacteria</taxon>
        <taxon>Pseudomonadati</taxon>
        <taxon>Pseudomonadota</taxon>
        <taxon>Gammaproteobacteria</taxon>
        <taxon>Pseudomonadales</taxon>
        <taxon>Pseudomonadaceae</taxon>
        <taxon>Pseudomonas</taxon>
    </lineage>
</organism>
<evidence type="ECO:0000256" key="3">
    <source>
        <dbReference type="ARBA" id="ARBA00022741"/>
    </source>
</evidence>
<dbReference type="GO" id="GO:0070733">
    <property type="term" value="F:AMPylase activity"/>
    <property type="evidence" value="ECO:0007669"/>
    <property type="project" value="UniProtKB-EC"/>
</dbReference>
<keyword evidence="3" id="KW-0547">Nucleotide-binding</keyword>
<sequence length="257" mass="28809">MTFDPFGDFETAGYLQNALQLKDSIEVKESEHLAFEASIEDALAFLKNERSIGYAAVLKVHEILFSAFYPWAGRDRNELVPHLAVFKGVHGDPDSTVFEHPAQIRLAVDYALQMAGNGERFRARPGEVMGQLAFAHPFLDGNGRTLLLVFMELSFRAGFAIDWSKTQKDLYLRALSDEIRDPSTGHLDRYLQPFVVEISSREEWPGIISGIKGLDGLDKEGITYEGLDNPEIQQIYKTYRTTAKALMTGKAKAETES</sequence>
<evidence type="ECO:0000256" key="7">
    <source>
        <dbReference type="ARBA" id="ARBA00048696"/>
    </source>
</evidence>
<dbReference type="PANTHER" id="PTHR39560:SF1">
    <property type="entry name" value="PROTEIN ADENYLYLTRANSFERASE FIC-RELATED"/>
    <property type="match status" value="1"/>
</dbReference>
<dbReference type="GO" id="GO:0051302">
    <property type="term" value="P:regulation of cell division"/>
    <property type="evidence" value="ECO:0007669"/>
    <property type="project" value="TreeGrafter"/>
</dbReference>
<keyword evidence="1" id="KW-0808">Transferase</keyword>
<evidence type="ECO:0000259" key="8">
    <source>
        <dbReference type="PROSITE" id="PS51459"/>
    </source>
</evidence>
<accession>A0A177SP34</accession>
<proteinExistence type="predicted"/>
<dbReference type="EMBL" id="LUCV01000017">
    <property type="protein sequence ID" value="OAI92693.1"/>
    <property type="molecule type" value="Genomic_DNA"/>
</dbReference>
<dbReference type="PANTHER" id="PTHR39560">
    <property type="entry name" value="PROTEIN ADENYLYLTRANSFERASE FIC-RELATED"/>
    <property type="match status" value="1"/>
</dbReference>
<comment type="catalytic activity">
    <reaction evidence="6">
        <text>L-threonyl-[protein] + ATP = 3-O-(5'-adenylyl)-L-threonyl-[protein] + diphosphate</text>
        <dbReference type="Rhea" id="RHEA:54292"/>
        <dbReference type="Rhea" id="RHEA-COMP:11060"/>
        <dbReference type="Rhea" id="RHEA-COMP:13847"/>
        <dbReference type="ChEBI" id="CHEBI:30013"/>
        <dbReference type="ChEBI" id="CHEBI:30616"/>
        <dbReference type="ChEBI" id="CHEBI:33019"/>
        <dbReference type="ChEBI" id="CHEBI:138113"/>
        <dbReference type="EC" id="2.7.7.108"/>
    </reaction>
</comment>
<dbReference type="InterPro" id="IPR003812">
    <property type="entry name" value="Fido"/>
</dbReference>
<name>A0A177SP34_PSEPU</name>
<dbReference type="GO" id="GO:0005524">
    <property type="term" value="F:ATP binding"/>
    <property type="evidence" value="ECO:0007669"/>
    <property type="project" value="UniProtKB-KW"/>
</dbReference>
<keyword evidence="2" id="KW-0548">Nucleotidyltransferase</keyword>
<evidence type="ECO:0000313" key="10">
    <source>
        <dbReference type="Proteomes" id="UP000077752"/>
    </source>
</evidence>
<dbReference type="InterPro" id="IPR036597">
    <property type="entry name" value="Fido-like_dom_sf"/>
</dbReference>
<comment type="caution">
    <text evidence="9">The sequence shown here is derived from an EMBL/GenBank/DDBJ whole genome shotgun (WGS) entry which is preliminary data.</text>
</comment>